<dbReference type="EMBL" id="CP093326">
    <property type="protein sequence ID" value="UNK45176.1"/>
    <property type="molecule type" value="Genomic_DNA"/>
</dbReference>
<accession>A0ABY3W6R9</accession>
<dbReference type="Gene3D" id="3.30.450.20">
    <property type="entry name" value="PAS domain"/>
    <property type="match status" value="1"/>
</dbReference>
<name>A0ABY3W6R9_9MICC</name>
<gene>
    <name evidence="1" type="ORF">MNQ99_14695</name>
</gene>
<dbReference type="Pfam" id="PF22673">
    <property type="entry name" value="MCP-like_PDC_1"/>
    <property type="match status" value="1"/>
</dbReference>
<evidence type="ECO:0000313" key="2">
    <source>
        <dbReference type="Proteomes" id="UP000829069"/>
    </source>
</evidence>
<sequence>MTAPATSPAADSAAAIEAWLNGLYQDLHASSKEVGKQLEERISQGSKISPTDIVGIGEMAESFLNSHDTAVGAGEIFSLSAIKDAEGVLEWWIRNDFGDIEKFGFDLAPEGDRFYDYEKLPWFSIAAKTGQQSIAGPYVDYLGFDEYIVTCAVPTYVHGTFIGVTGCDIRIKDLENKLIPIVRRIPGDAAILNDQNRVILGNSGRFIVGERIKSEPEGFSFLPLDVPNLNLRLICPTE</sequence>
<dbReference type="RefSeq" id="WP_241913447.1">
    <property type="nucleotide sequence ID" value="NZ_CP093326.1"/>
</dbReference>
<reference evidence="1 2" key="1">
    <citation type="submission" date="2022-03" db="EMBL/GenBank/DDBJ databases">
        <title>Isotopic signatures of nitrous oxide derived from detoxification processes.</title>
        <authorList>
            <person name="Behrendt U."/>
            <person name="Buchen C."/>
            <person name="Well R."/>
            <person name="Ulrich A."/>
            <person name="Rohe L."/>
            <person name="Kolb S."/>
            <person name="Schloter M."/>
            <person name="Horn M.A."/>
            <person name="Augustin J."/>
        </authorList>
    </citation>
    <scope>NUCLEOTIDE SEQUENCE [LARGE SCALE GENOMIC DNA]</scope>
    <source>
        <strain evidence="1 2">S4-C24</strain>
    </source>
</reference>
<dbReference type="CDD" id="cd12913">
    <property type="entry name" value="PDC1_MCP_like"/>
    <property type="match status" value="1"/>
</dbReference>
<evidence type="ECO:0000313" key="1">
    <source>
        <dbReference type="EMBL" id="UNK45176.1"/>
    </source>
</evidence>
<organism evidence="1 2">
    <name type="scientific">Arthrobacter sulfonylureivorans</name>
    <dbReference type="NCBI Taxonomy" id="2486855"/>
    <lineage>
        <taxon>Bacteria</taxon>
        <taxon>Bacillati</taxon>
        <taxon>Actinomycetota</taxon>
        <taxon>Actinomycetes</taxon>
        <taxon>Micrococcales</taxon>
        <taxon>Micrococcaceae</taxon>
        <taxon>Arthrobacter</taxon>
    </lineage>
</organism>
<keyword evidence="2" id="KW-1185">Reference proteome</keyword>
<dbReference type="Proteomes" id="UP000829069">
    <property type="component" value="Chromosome"/>
</dbReference>
<protein>
    <submittedName>
        <fullName evidence="1">Cache domain-containing protein</fullName>
    </submittedName>
</protein>
<proteinExistence type="predicted"/>